<dbReference type="STRING" id="542762.A0A4S4ET98"/>
<dbReference type="EMBL" id="SDRB02002111">
    <property type="protein sequence ID" value="THG20108.1"/>
    <property type="molecule type" value="Genomic_DNA"/>
</dbReference>
<dbReference type="AlphaFoldDB" id="A0A4S4ET98"/>
<keyword evidence="3" id="KW-1185">Reference proteome</keyword>
<evidence type="ECO:0000313" key="3">
    <source>
        <dbReference type="Proteomes" id="UP000306102"/>
    </source>
</evidence>
<protein>
    <submittedName>
        <fullName evidence="2">Uncharacterized protein</fullName>
    </submittedName>
</protein>
<proteinExistence type="predicted"/>
<name>A0A4S4ET98_CAMSN</name>
<accession>A0A4S4ET98</accession>
<comment type="caution">
    <text evidence="2">The sequence shown here is derived from an EMBL/GenBank/DDBJ whole genome shotgun (WGS) entry which is preliminary data.</text>
</comment>
<feature type="region of interest" description="Disordered" evidence="1">
    <location>
        <begin position="77"/>
        <end position="122"/>
    </location>
</feature>
<dbReference type="Proteomes" id="UP000306102">
    <property type="component" value="Unassembled WGS sequence"/>
</dbReference>
<gene>
    <name evidence="2" type="ORF">TEA_007191</name>
</gene>
<sequence>MLKAFLNDGVDPASQLLVRYNGSEESSERTKTPALVPEDADPICGTCISILYVKQYLFYAFLFSSAFYMFSQSPYENFQDDQDRPNQRHKKRAVSNQDRPPSITDIEPKEAYQMPPSDSDSE</sequence>
<organism evidence="2 3">
    <name type="scientific">Camellia sinensis var. sinensis</name>
    <name type="common">China tea</name>
    <dbReference type="NCBI Taxonomy" id="542762"/>
    <lineage>
        <taxon>Eukaryota</taxon>
        <taxon>Viridiplantae</taxon>
        <taxon>Streptophyta</taxon>
        <taxon>Embryophyta</taxon>
        <taxon>Tracheophyta</taxon>
        <taxon>Spermatophyta</taxon>
        <taxon>Magnoliopsida</taxon>
        <taxon>eudicotyledons</taxon>
        <taxon>Gunneridae</taxon>
        <taxon>Pentapetalae</taxon>
        <taxon>asterids</taxon>
        <taxon>Ericales</taxon>
        <taxon>Theaceae</taxon>
        <taxon>Camellia</taxon>
    </lineage>
</organism>
<reference evidence="2 3" key="1">
    <citation type="journal article" date="2018" name="Proc. Natl. Acad. Sci. U.S.A.">
        <title>Draft genome sequence of Camellia sinensis var. sinensis provides insights into the evolution of the tea genome and tea quality.</title>
        <authorList>
            <person name="Wei C."/>
            <person name="Yang H."/>
            <person name="Wang S."/>
            <person name="Zhao J."/>
            <person name="Liu C."/>
            <person name="Gao L."/>
            <person name="Xia E."/>
            <person name="Lu Y."/>
            <person name="Tai Y."/>
            <person name="She G."/>
            <person name="Sun J."/>
            <person name="Cao H."/>
            <person name="Tong W."/>
            <person name="Gao Q."/>
            <person name="Li Y."/>
            <person name="Deng W."/>
            <person name="Jiang X."/>
            <person name="Wang W."/>
            <person name="Chen Q."/>
            <person name="Zhang S."/>
            <person name="Li H."/>
            <person name="Wu J."/>
            <person name="Wang P."/>
            <person name="Li P."/>
            <person name="Shi C."/>
            <person name="Zheng F."/>
            <person name="Jian J."/>
            <person name="Huang B."/>
            <person name="Shan D."/>
            <person name="Shi M."/>
            <person name="Fang C."/>
            <person name="Yue Y."/>
            <person name="Li F."/>
            <person name="Li D."/>
            <person name="Wei S."/>
            <person name="Han B."/>
            <person name="Jiang C."/>
            <person name="Yin Y."/>
            <person name="Xia T."/>
            <person name="Zhang Z."/>
            <person name="Bennetzen J.L."/>
            <person name="Zhao S."/>
            <person name="Wan X."/>
        </authorList>
    </citation>
    <scope>NUCLEOTIDE SEQUENCE [LARGE SCALE GENOMIC DNA]</scope>
    <source>
        <strain evidence="3">cv. Shuchazao</strain>
        <tissue evidence="2">Leaf</tissue>
    </source>
</reference>
<evidence type="ECO:0000256" key="1">
    <source>
        <dbReference type="SAM" id="MobiDB-lite"/>
    </source>
</evidence>
<evidence type="ECO:0000313" key="2">
    <source>
        <dbReference type="EMBL" id="THG20108.1"/>
    </source>
</evidence>